<keyword evidence="2" id="KW-0378">Hydrolase</keyword>
<dbReference type="InterPro" id="IPR012338">
    <property type="entry name" value="Beta-lactam/transpept-like"/>
</dbReference>
<evidence type="ECO:0000313" key="3">
    <source>
        <dbReference type="Proteomes" id="UP001595937"/>
    </source>
</evidence>
<dbReference type="Proteomes" id="UP001595937">
    <property type="component" value="Unassembled WGS sequence"/>
</dbReference>
<dbReference type="PANTHER" id="PTHR46825">
    <property type="entry name" value="D-ALANYL-D-ALANINE-CARBOXYPEPTIDASE/ENDOPEPTIDASE AMPH"/>
    <property type="match status" value="1"/>
</dbReference>
<dbReference type="InterPro" id="IPR001466">
    <property type="entry name" value="Beta-lactam-related"/>
</dbReference>
<dbReference type="Pfam" id="PF00144">
    <property type="entry name" value="Beta-lactamase"/>
    <property type="match status" value="1"/>
</dbReference>
<dbReference type="RefSeq" id="WP_343926288.1">
    <property type="nucleotide sequence ID" value="NZ_BAAAIR010000064.1"/>
</dbReference>
<comment type="caution">
    <text evidence="2">The sequence shown here is derived from an EMBL/GenBank/DDBJ whole genome shotgun (WGS) entry which is preliminary data.</text>
</comment>
<dbReference type="EC" id="3.-.-.-" evidence="2"/>
<dbReference type="GO" id="GO:0016787">
    <property type="term" value="F:hydrolase activity"/>
    <property type="evidence" value="ECO:0007669"/>
    <property type="project" value="UniProtKB-KW"/>
</dbReference>
<accession>A0ABW0FHX7</accession>
<organism evidence="2 3">
    <name type="scientific">Brachybacterium tyrofermentans</name>
    <dbReference type="NCBI Taxonomy" id="47848"/>
    <lineage>
        <taxon>Bacteria</taxon>
        <taxon>Bacillati</taxon>
        <taxon>Actinomycetota</taxon>
        <taxon>Actinomycetes</taxon>
        <taxon>Micrococcales</taxon>
        <taxon>Dermabacteraceae</taxon>
        <taxon>Brachybacterium</taxon>
    </lineage>
</organism>
<dbReference type="InterPro" id="IPR050491">
    <property type="entry name" value="AmpC-like"/>
</dbReference>
<dbReference type="SUPFAM" id="SSF56601">
    <property type="entry name" value="beta-lactamase/transpeptidase-like"/>
    <property type="match status" value="1"/>
</dbReference>
<evidence type="ECO:0000259" key="1">
    <source>
        <dbReference type="Pfam" id="PF00144"/>
    </source>
</evidence>
<sequence length="298" mass="32782">MSWIVRTKSEAYRFRNAGRIEVEQTGSLHQGDPMLEWGSVTKTVTARIAELLDREGSISLSSPVSEFLPETGLPREVDVRSLAEHTSGLPRLPKGMIKTTADARDPYAKYTTERFDSDVLPDISEQLRGPVGSFEYSNLGYAVLTRLLEVATGNDWWTLAERHVFTPLGVTDVSIDPDPNSVPVLHTWTGRACRQWKLSGPFVGAGGLHGTFDALERYAITRAQQTPGEKPFGWGDDGEQYWHDGGTLDHAAFVGISYDGLKAVTVHTLGYNAGRVNKTVARLKRNSHRASATTRLAG</sequence>
<dbReference type="Gene3D" id="3.40.710.10">
    <property type="entry name" value="DD-peptidase/beta-lactamase superfamily"/>
    <property type="match status" value="1"/>
</dbReference>
<gene>
    <name evidence="2" type="ORF">ACFPK8_12645</name>
</gene>
<evidence type="ECO:0000313" key="2">
    <source>
        <dbReference type="EMBL" id="MFC5298363.1"/>
    </source>
</evidence>
<dbReference type="PANTHER" id="PTHR46825:SF9">
    <property type="entry name" value="BETA-LACTAMASE-RELATED DOMAIN-CONTAINING PROTEIN"/>
    <property type="match status" value="1"/>
</dbReference>
<reference evidence="3" key="1">
    <citation type="journal article" date="2019" name="Int. J. Syst. Evol. Microbiol.">
        <title>The Global Catalogue of Microorganisms (GCM) 10K type strain sequencing project: providing services to taxonomists for standard genome sequencing and annotation.</title>
        <authorList>
            <consortium name="The Broad Institute Genomics Platform"/>
            <consortium name="The Broad Institute Genome Sequencing Center for Infectious Disease"/>
            <person name="Wu L."/>
            <person name="Ma J."/>
        </authorList>
    </citation>
    <scope>NUCLEOTIDE SEQUENCE [LARGE SCALE GENOMIC DNA]</scope>
    <source>
        <strain evidence="3">CGMCC 1.16455</strain>
    </source>
</reference>
<proteinExistence type="predicted"/>
<feature type="domain" description="Beta-lactamase-related" evidence="1">
    <location>
        <begin position="21"/>
        <end position="224"/>
    </location>
</feature>
<dbReference type="GeneID" id="303299121"/>
<keyword evidence="3" id="KW-1185">Reference proteome</keyword>
<name>A0ABW0FHX7_9MICO</name>
<protein>
    <submittedName>
        <fullName evidence="2">Serine hydrolase domain-containing protein</fullName>
        <ecNumber evidence="2">3.-.-.-</ecNumber>
    </submittedName>
</protein>
<dbReference type="EMBL" id="JBHSLN010000033">
    <property type="protein sequence ID" value="MFC5298363.1"/>
    <property type="molecule type" value="Genomic_DNA"/>
</dbReference>